<organism evidence="6 7">
    <name type="scientific">Vagococcus fessus</name>
    <dbReference type="NCBI Taxonomy" id="120370"/>
    <lineage>
        <taxon>Bacteria</taxon>
        <taxon>Bacillati</taxon>
        <taxon>Bacillota</taxon>
        <taxon>Bacilli</taxon>
        <taxon>Lactobacillales</taxon>
        <taxon>Enterococcaceae</taxon>
        <taxon>Vagococcus</taxon>
    </lineage>
</organism>
<feature type="transmembrane region" description="Helical" evidence="5">
    <location>
        <begin position="12"/>
        <end position="31"/>
    </location>
</feature>
<evidence type="ECO:0000256" key="1">
    <source>
        <dbReference type="ARBA" id="ARBA00004141"/>
    </source>
</evidence>
<dbReference type="EMBL" id="NGJY01000004">
    <property type="protein sequence ID" value="RSU02068.1"/>
    <property type="molecule type" value="Genomic_DNA"/>
</dbReference>
<dbReference type="Pfam" id="PF13520">
    <property type="entry name" value="AA_permease_2"/>
    <property type="match status" value="1"/>
</dbReference>
<evidence type="ECO:0000256" key="4">
    <source>
        <dbReference type="ARBA" id="ARBA00023136"/>
    </source>
</evidence>
<comment type="caution">
    <text evidence="6">The sequence shown here is derived from an EMBL/GenBank/DDBJ whole genome shotgun (WGS) entry which is preliminary data.</text>
</comment>
<keyword evidence="4 5" id="KW-0472">Membrane</keyword>
<evidence type="ECO:0000256" key="2">
    <source>
        <dbReference type="ARBA" id="ARBA00022692"/>
    </source>
</evidence>
<feature type="transmembrane region" description="Helical" evidence="5">
    <location>
        <begin position="367"/>
        <end position="387"/>
    </location>
</feature>
<feature type="transmembrane region" description="Helical" evidence="5">
    <location>
        <begin position="426"/>
        <end position="445"/>
    </location>
</feature>
<dbReference type="GO" id="GO:0015179">
    <property type="term" value="F:L-amino acid transmembrane transporter activity"/>
    <property type="evidence" value="ECO:0007669"/>
    <property type="project" value="TreeGrafter"/>
</dbReference>
<name>A0A430A5K5_9ENTE</name>
<dbReference type="AlphaFoldDB" id="A0A430A5K5"/>
<sequence>MMRMEKKEQQFGLMTAITMIVGICIGSGIFFKGDDILRFTGGSVALGVLVLCIGAFSIIFGSISLTELSVRTEKSGGVVGYFEEFISTEMASAFGWFQMLLYFPTINVVVAWAAGIYTLMVLGIEGSLELQILIGLGYLLFFYFLNYLSNRLGGYFQIISTYVKLVPLIGIALIGLFWTKDAPAIPETMTKVPLTNVGMGWLAALAPVAFSYDGWSVATSITNEVKNPKKTMPLALTIGPLIVLVVYLSYFIGLTGILGPEFVLAVGDQAIYSIGQLLFGAHGGTIITLFVVISVLGVTNGLAMGNLRMPHALASKKMMPNADKILGTNKLKTMTPRSFRLSLGCALFWMFIHYLTQKMGIMAGGDISEIAIVFSYICYPILYVKIIKMKLSGEIKSTFKGLIAPVLGILGSAIIVVGGIVSNPVYVSIFIVICFLVCAYGYYYYATTKKRSLS</sequence>
<evidence type="ECO:0008006" key="8">
    <source>
        <dbReference type="Google" id="ProtNLM"/>
    </source>
</evidence>
<dbReference type="Proteomes" id="UP000287101">
    <property type="component" value="Unassembled WGS sequence"/>
</dbReference>
<feature type="transmembrane region" description="Helical" evidence="5">
    <location>
        <begin position="277"/>
        <end position="299"/>
    </location>
</feature>
<keyword evidence="3 5" id="KW-1133">Transmembrane helix</keyword>
<dbReference type="OrthoDB" id="3181223at2"/>
<feature type="transmembrane region" description="Helical" evidence="5">
    <location>
        <begin position="338"/>
        <end position="355"/>
    </location>
</feature>
<protein>
    <recommendedName>
        <fullName evidence="8">Amino acid permease</fullName>
    </recommendedName>
</protein>
<accession>A0A430A5K5</accession>
<keyword evidence="7" id="KW-1185">Reference proteome</keyword>
<feature type="transmembrane region" description="Helical" evidence="5">
    <location>
        <begin position="43"/>
        <end position="65"/>
    </location>
</feature>
<feature type="transmembrane region" description="Helical" evidence="5">
    <location>
        <begin position="399"/>
        <end position="420"/>
    </location>
</feature>
<evidence type="ECO:0000313" key="7">
    <source>
        <dbReference type="Proteomes" id="UP000287101"/>
    </source>
</evidence>
<gene>
    <name evidence="6" type="ORF">CBF31_09915</name>
</gene>
<feature type="transmembrane region" description="Helical" evidence="5">
    <location>
        <begin position="100"/>
        <end position="124"/>
    </location>
</feature>
<evidence type="ECO:0000256" key="5">
    <source>
        <dbReference type="SAM" id="Phobius"/>
    </source>
</evidence>
<comment type="subcellular location">
    <subcellularLocation>
        <location evidence="1">Membrane</location>
        <topology evidence="1">Multi-pass membrane protein</topology>
    </subcellularLocation>
</comment>
<dbReference type="PANTHER" id="PTHR11785:SF512">
    <property type="entry name" value="SOBREMESA, ISOFORM B"/>
    <property type="match status" value="1"/>
</dbReference>
<feature type="transmembrane region" description="Helical" evidence="5">
    <location>
        <begin position="161"/>
        <end position="179"/>
    </location>
</feature>
<dbReference type="Gene3D" id="1.20.1740.10">
    <property type="entry name" value="Amino acid/polyamine transporter I"/>
    <property type="match status" value="1"/>
</dbReference>
<dbReference type="PIRSF" id="PIRSF006060">
    <property type="entry name" value="AA_transporter"/>
    <property type="match status" value="1"/>
</dbReference>
<keyword evidence="2 5" id="KW-0812">Transmembrane</keyword>
<feature type="transmembrane region" description="Helical" evidence="5">
    <location>
        <begin position="234"/>
        <end position="257"/>
    </location>
</feature>
<feature type="transmembrane region" description="Helical" evidence="5">
    <location>
        <begin position="130"/>
        <end position="149"/>
    </location>
</feature>
<reference evidence="6 7" key="1">
    <citation type="submission" date="2017-05" db="EMBL/GenBank/DDBJ databases">
        <title>Vagococcus spp. assemblies.</title>
        <authorList>
            <person name="Gulvik C.A."/>
        </authorList>
    </citation>
    <scope>NUCLEOTIDE SEQUENCE [LARGE SCALE GENOMIC DNA]</scope>
    <source>
        <strain evidence="6 7">CCUG 41755</strain>
    </source>
</reference>
<proteinExistence type="predicted"/>
<dbReference type="PANTHER" id="PTHR11785">
    <property type="entry name" value="AMINO ACID TRANSPORTER"/>
    <property type="match status" value="1"/>
</dbReference>
<evidence type="ECO:0000313" key="6">
    <source>
        <dbReference type="EMBL" id="RSU02068.1"/>
    </source>
</evidence>
<dbReference type="InterPro" id="IPR002293">
    <property type="entry name" value="AA/rel_permease1"/>
</dbReference>
<dbReference type="GO" id="GO:0016020">
    <property type="term" value="C:membrane"/>
    <property type="evidence" value="ECO:0007669"/>
    <property type="project" value="UniProtKB-SubCell"/>
</dbReference>
<dbReference type="InterPro" id="IPR050598">
    <property type="entry name" value="AminoAcid_Transporter"/>
</dbReference>
<evidence type="ECO:0000256" key="3">
    <source>
        <dbReference type="ARBA" id="ARBA00022989"/>
    </source>
</evidence>
<feature type="transmembrane region" description="Helical" evidence="5">
    <location>
        <begin position="199"/>
        <end position="222"/>
    </location>
</feature>